<dbReference type="GO" id="GO:0046168">
    <property type="term" value="P:glycerol-3-phosphate catabolic process"/>
    <property type="evidence" value="ECO:0007669"/>
    <property type="project" value="UniProtKB-UniRule"/>
</dbReference>
<comment type="pathway">
    <text evidence="2">Lipid metabolism.</text>
</comment>
<evidence type="ECO:0000256" key="12">
    <source>
        <dbReference type="ARBA" id="ARBA00023264"/>
    </source>
</evidence>
<comment type="pathway">
    <text evidence="13">Phospholipid metabolism.</text>
</comment>
<evidence type="ECO:0000256" key="9">
    <source>
        <dbReference type="ARBA" id="ARBA00023027"/>
    </source>
</evidence>
<evidence type="ECO:0000256" key="2">
    <source>
        <dbReference type="ARBA" id="ARBA00005189"/>
    </source>
</evidence>
<evidence type="ECO:0000256" key="15">
    <source>
        <dbReference type="ARBA" id="ARBA00048683"/>
    </source>
</evidence>
<dbReference type="Proteomes" id="UP000242715">
    <property type="component" value="Unassembled WGS sequence"/>
</dbReference>
<dbReference type="GO" id="GO:0051287">
    <property type="term" value="F:NAD binding"/>
    <property type="evidence" value="ECO:0007669"/>
    <property type="project" value="UniProtKB-UniRule"/>
</dbReference>
<evidence type="ECO:0000256" key="6">
    <source>
        <dbReference type="ARBA" id="ARBA00022640"/>
    </source>
</evidence>
<comment type="similarity">
    <text evidence="3 16">Belongs to the NAD-dependent glycerol-3-phosphate dehydrogenase family.</text>
</comment>
<comment type="catalytic activity">
    <reaction evidence="15 17">
        <text>sn-glycerol 3-phosphate + NAD(+) = dihydroxyacetone phosphate + NADH + H(+)</text>
        <dbReference type="Rhea" id="RHEA:11092"/>
        <dbReference type="ChEBI" id="CHEBI:15378"/>
        <dbReference type="ChEBI" id="CHEBI:57540"/>
        <dbReference type="ChEBI" id="CHEBI:57597"/>
        <dbReference type="ChEBI" id="CHEBI:57642"/>
        <dbReference type="ChEBI" id="CHEBI:57945"/>
        <dbReference type="EC" id="1.1.1.8"/>
    </reaction>
</comment>
<gene>
    <name evidence="20" type="ORF">TSUD_244580</name>
</gene>
<evidence type="ECO:0000256" key="3">
    <source>
        <dbReference type="ARBA" id="ARBA00011009"/>
    </source>
</evidence>
<dbReference type="PROSITE" id="PS00957">
    <property type="entry name" value="NAD_G3PDH"/>
    <property type="match status" value="1"/>
</dbReference>
<dbReference type="InterPro" id="IPR013328">
    <property type="entry name" value="6PGD_dom2"/>
</dbReference>
<dbReference type="HAMAP" id="MF_00394">
    <property type="entry name" value="NAD_Glyc3P_dehydrog"/>
    <property type="match status" value="1"/>
</dbReference>
<dbReference type="GO" id="GO:0009507">
    <property type="term" value="C:chloroplast"/>
    <property type="evidence" value="ECO:0007669"/>
    <property type="project" value="UniProtKB-SubCell"/>
</dbReference>
<keyword evidence="7" id="KW-0809">Transit peptide</keyword>
<organism evidence="20 21">
    <name type="scientific">Trifolium subterraneum</name>
    <name type="common">Subterranean clover</name>
    <dbReference type="NCBI Taxonomy" id="3900"/>
    <lineage>
        <taxon>Eukaryota</taxon>
        <taxon>Viridiplantae</taxon>
        <taxon>Streptophyta</taxon>
        <taxon>Embryophyta</taxon>
        <taxon>Tracheophyta</taxon>
        <taxon>Spermatophyta</taxon>
        <taxon>Magnoliopsida</taxon>
        <taxon>eudicotyledons</taxon>
        <taxon>Gunneridae</taxon>
        <taxon>Pentapetalae</taxon>
        <taxon>rosids</taxon>
        <taxon>fabids</taxon>
        <taxon>Fabales</taxon>
        <taxon>Fabaceae</taxon>
        <taxon>Papilionoideae</taxon>
        <taxon>50 kb inversion clade</taxon>
        <taxon>NPAAA clade</taxon>
        <taxon>Hologalegina</taxon>
        <taxon>IRL clade</taxon>
        <taxon>Trifolieae</taxon>
        <taxon>Trifolium</taxon>
    </lineage>
</organism>
<dbReference type="FunFam" id="3.40.50.720:FF:000019">
    <property type="entry name" value="Glycerol-3-phosphate dehydrogenase [NAD(P)+]"/>
    <property type="match status" value="1"/>
</dbReference>
<evidence type="ECO:0000256" key="16">
    <source>
        <dbReference type="RuleBase" id="RU000437"/>
    </source>
</evidence>
<keyword evidence="11" id="KW-0594">Phospholipid biosynthesis</keyword>
<dbReference type="InterPro" id="IPR006168">
    <property type="entry name" value="G3P_DH_NAD-dep"/>
</dbReference>
<keyword evidence="21" id="KW-1185">Reference proteome</keyword>
<dbReference type="OrthoDB" id="10263760at2759"/>
<name>A0A2Z6P1R8_TRISU</name>
<dbReference type="SUPFAM" id="SSF51735">
    <property type="entry name" value="NAD(P)-binding Rossmann-fold domains"/>
    <property type="match status" value="1"/>
</dbReference>
<protein>
    <recommendedName>
        <fullName evidence="17">Glycerol-3-phosphate dehydrogenase [NAD(+)]</fullName>
        <ecNumber evidence="17">1.1.1.8</ecNumber>
    </recommendedName>
</protein>
<dbReference type="PANTHER" id="PTHR11728">
    <property type="entry name" value="GLYCEROL-3-PHOSPHATE DEHYDROGENASE"/>
    <property type="match status" value="1"/>
</dbReference>
<keyword evidence="5" id="KW-0150">Chloroplast</keyword>
<dbReference type="InterPro" id="IPR006109">
    <property type="entry name" value="G3P_DH_NAD-dep_C"/>
</dbReference>
<dbReference type="Gene3D" id="1.10.1040.10">
    <property type="entry name" value="N-(1-d-carboxylethyl)-l-norvaline Dehydrogenase, domain 2"/>
    <property type="match status" value="1"/>
</dbReference>
<dbReference type="NCBIfam" id="NF000942">
    <property type="entry name" value="PRK00094.1-4"/>
    <property type="match status" value="1"/>
</dbReference>
<dbReference type="GO" id="GO:0008654">
    <property type="term" value="P:phospholipid biosynthetic process"/>
    <property type="evidence" value="ECO:0007669"/>
    <property type="project" value="UniProtKB-KW"/>
</dbReference>
<keyword evidence="12" id="KW-1208">Phospholipid metabolism</keyword>
<keyword evidence="9 16" id="KW-0520">NAD</keyword>
<keyword evidence="10" id="KW-0443">Lipid metabolism</keyword>
<evidence type="ECO:0000259" key="19">
    <source>
        <dbReference type="Pfam" id="PF07479"/>
    </source>
</evidence>
<evidence type="ECO:0000256" key="1">
    <source>
        <dbReference type="ARBA" id="ARBA00004229"/>
    </source>
</evidence>
<dbReference type="InterPro" id="IPR008927">
    <property type="entry name" value="6-PGluconate_DH-like_C_sf"/>
</dbReference>
<dbReference type="PRINTS" id="PR00077">
    <property type="entry name" value="GPDHDRGNASE"/>
</dbReference>
<dbReference type="InterPro" id="IPR011128">
    <property type="entry name" value="G3P_DH_NAD-dep_N"/>
</dbReference>
<dbReference type="AlphaFoldDB" id="A0A2Z6P1R8"/>
<dbReference type="FunFam" id="1.10.1040.10:FF:000031">
    <property type="entry name" value="Glycerol-3-phosphate dehydrogenase (NAD(P)(+))"/>
    <property type="match status" value="1"/>
</dbReference>
<comment type="subcellular location">
    <subcellularLocation>
        <location evidence="1">Plastid</location>
        <location evidence="1">Chloroplast</location>
    </subcellularLocation>
</comment>
<sequence>MASLLLEPSSHSTTKPSFFSPKLHYNVSKFYAFPSKSTVFPTLSSTPTTTTTTITHSFPSCAGIDSPSPIQEPDPIMELGLDPTRDRRRVVRVAWEKLVRWSRSLRSKSNTDVLQRTNKVVVLGGGSFGTAMAAHVANRKDQLEVVMLIRDPQVCSSINERHRNCNYFPDHLLPENVVATTDAKYALRDADYCLHAVPVQFSAAFLDSVADYVDPGLPFISLSKGLELNTLRTMAQIIPQALKNPRQPFVALSGPSFALELMNKLPTAMVVASKDKKLANAVQQLLASNHLRISTSSDVTGVEIAGALKNVLAIAAGIVEGMNLGNNSMAALVSQGCSEIRWLATKMGAKATTITGLSGTGDIMLTCFVNLSRNRTVGVRLGSGEKLEDILNSMNQVAEGVSTAGAVIALAQKYNVKMPVLTAVARIIDNELTPKKAVYELMSLPQETPQLEFAMVKPG</sequence>
<evidence type="ECO:0000256" key="10">
    <source>
        <dbReference type="ARBA" id="ARBA00023098"/>
    </source>
</evidence>
<dbReference type="PANTHER" id="PTHR11728:SF1">
    <property type="entry name" value="GLYCEROL-3-PHOSPHATE DEHYDROGENASE [NAD(+)] 2, CHLOROPLASTIC"/>
    <property type="match status" value="1"/>
</dbReference>
<dbReference type="Pfam" id="PF07479">
    <property type="entry name" value="NAD_Gly3P_dh_C"/>
    <property type="match status" value="1"/>
</dbReference>
<feature type="domain" description="Glycerol-3-phosphate dehydrogenase NAD-dependent N-terminal" evidence="18">
    <location>
        <begin position="119"/>
        <end position="278"/>
    </location>
</feature>
<evidence type="ECO:0000256" key="5">
    <source>
        <dbReference type="ARBA" id="ARBA00022528"/>
    </source>
</evidence>
<dbReference type="Pfam" id="PF01210">
    <property type="entry name" value="NAD_Gly3P_dh_N"/>
    <property type="match status" value="1"/>
</dbReference>
<keyword evidence="6" id="KW-0934">Plastid</keyword>
<evidence type="ECO:0000256" key="8">
    <source>
        <dbReference type="ARBA" id="ARBA00023002"/>
    </source>
</evidence>
<dbReference type="GO" id="GO:0141152">
    <property type="term" value="F:glycerol-3-phosphate dehydrogenase (NAD+) activity"/>
    <property type="evidence" value="ECO:0007669"/>
    <property type="project" value="UniProtKB-UniRule"/>
</dbReference>
<dbReference type="NCBIfam" id="NF000940">
    <property type="entry name" value="PRK00094.1-2"/>
    <property type="match status" value="1"/>
</dbReference>
<accession>A0A2Z6P1R8</accession>
<keyword evidence="4" id="KW-0444">Lipid biosynthesis</keyword>
<evidence type="ECO:0000256" key="14">
    <source>
        <dbReference type="ARBA" id="ARBA00037925"/>
    </source>
</evidence>
<reference evidence="21" key="1">
    <citation type="journal article" date="2017" name="Front. Plant Sci.">
        <title>Climate Clever Clovers: New Paradigm to Reduce the Environmental Footprint of Ruminants by Breeding Low Methanogenic Forages Utilizing Haplotype Variation.</title>
        <authorList>
            <person name="Kaur P."/>
            <person name="Appels R."/>
            <person name="Bayer P.E."/>
            <person name="Keeble-Gagnere G."/>
            <person name="Wang J."/>
            <person name="Hirakawa H."/>
            <person name="Shirasawa K."/>
            <person name="Vercoe P."/>
            <person name="Stefanova K."/>
            <person name="Durmic Z."/>
            <person name="Nichols P."/>
            <person name="Revell C."/>
            <person name="Isobe S.N."/>
            <person name="Edwards D."/>
            <person name="Erskine W."/>
        </authorList>
    </citation>
    <scope>NUCLEOTIDE SEQUENCE [LARGE SCALE GENOMIC DNA]</scope>
    <source>
        <strain evidence="21">cv. Daliak</strain>
    </source>
</reference>
<evidence type="ECO:0000256" key="7">
    <source>
        <dbReference type="ARBA" id="ARBA00022946"/>
    </source>
</evidence>
<feature type="domain" description="Glycerol-3-phosphate dehydrogenase NAD-dependent C-terminal" evidence="19">
    <location>
        <begin position="298"/>
        <end position="438"/>
    </location>
</feature>
<evidence type="ECO:0000259" key="18">
    <source>
        <dbReference type="Pfam" id="PF01210"/>
    </source>
</evidence>
<proteinExistence type="inferred from homology"/>
<dbReference type="EMBL" id="DF974761">
    <property type="protein sequence ID" value="GAU50411.1"/>
    <property type="molecule type" value="Genomic_DNA"/>
</dbReference>
<evidence type="ECO:0000256" key="17">
    <source>
        <dbReference type="RuleBase" id="RU361243"/>
    </source>
</evidence>
<dbReference type="GO" id="GO:0005975">
    <property type="term" value="P:carbohydrate metabolic process"/>
    <property type="evidence" value="ECO:0007669"/>
    <property type="project" value="InterPro"/>
</dbReference>
<dbReference type="InterPro" id="IPR036291">
    <property type="entry name" value="NAD(P)-bd_dom_sf"/>
</dbReference>
<evidence type="ECO:0000256" key="13">
    <source>
        <dbReference type="ARBA" id="ARBA00025707"/>
    </source>
</evidence>
<evidence type="ECO:0000256" key="4">
    <source>
        <dbReference type="ARBA" id="ARBA00022516"/>
    </source>
</evidence>
<comment type="pathway">
    <text evidence="14">Membrane lipid metabolism; glycerophospholipid metabolism.</text>
</comment>
<dbReference type="GO" id="GO:0005829">
    <property type="term" value="C:cytosol"/>
    <property type="evidence" value="ECO:0007669"/>
    <property type="project" value="TreeGrafter"/>
</dbReference>
<dbReference type="EC" id="1.1.1.8" evidence="17"/>
<evidence type="ECO:0000313" key="20">
    <source>
        <dbReference type="EMBL" id="GAU50411.1"/>
    </source>
</evidence>
<evidence type="ECO:0000256" key="11">
    <source>
        <dbReference type="ARBA" id="ARBA00023209"/>
    </source>
</evidence>
<dbReference type="Gene3D" id="3.40.50.720">
    <property type="entry name" value="NAD(P)-binding Rossmann-like Domain"/>
    <property type="match status" value="1"/>
</dbReference>
<evidence type="ECO:0000313" key="21">
    <source>
        <dbReference type="Proteomes" id="UP000242715"/>
    </source>
</evidence>
<dbReference type="SUPFAM" id="SSF48179">
    <property type="entry name" value="6-phosphogluconate dehydrogenase C-terminal domain-like"/>
    <property type="match status" value="1"/>
</dbReference>
<keyword evidence="8 16" id="KW-0560">Oxidoreductase</keyword>